<keyword evidence="3" id="KW-1185">Reference proteome</keyword>
<dbReference type="EMBL" id="VDFU01000026">
    <property type="protein sequence ID" value="TNC47397.1"/>
    <property type="molecule type" value="Genomic_DNA"/>
</dbReference>
<dbReference type="GO" id="GO:0051537">
    <property type="term" value="F:2 iron, 2 sulfur cluster binding"/>
    <property type="evidence" value="ECO:0007669"/>
    <property type="project" value="InterPro"/>
</dbReference>
<proteinExistence type="predicted"/>
<dbReference type="OrthoDB" id="6195577at2"/>
<name>A0A5C4MP66_9RHOB</name>
<sequence length="249" mass="26547">MPPQLPASPSRVPVRFTELAEDSAVLGSWLHEHGELWAGMDERTAAAVLLGGVSAEVIAAILTGAPDLAGIAWPKASEVHLDLAWATWVEGATSTPVLTYRVEIAGSPDAGRSNAATMIAELHGPLVAALAKASGLGARALWRIVTDSVAQACLEAGRRRGDAVAGMALARGILDDRTTPLFNRQWGFFEVEARRPDGRCVREWFRARGGCCRYYTTAGGATCSTCVLRDPASRDTILRDWLATRPEAA</sequence>
<dbReference type="InterPro" id="IPR024726">
    <property type="entry name" value="FhuF_C"/>
</dbReference>
<dbReference type="AlphaFoldDB" id="A0A5C4MP66"/>
<gene>
    <name evidence="2" type="ORF">FHG66_16750</name>
</gene>
<reference evidence="2 3" key="1">
    <citation type="submission" date="2019-06" db="EMBL/GenBank/DDBJ databases">
        <title>YIM 131921 draft genome.</title>
        <authorList>
            <person name="Jiang L."/>
        </authorList>
    </citation>
    <scope>NUCLEOTIDE SEQUENCE [LARGE SCALE GENOMIC DNA]</scope>
    <source>
        <strain evidence="2 3">YIM 131921</strain>
    </source>
</reference>
<organism evidence="2 3">
    <name type="scientific">Rubellimicrobium rubrum</name>
    <dbReference type="NCBI Taxonomy" id="2585369"/>
    <lineage>
        <taxon>Bacteria</taxon>
        <taxon>Pseudomonadati</taxon>
        <taxon>Pseudomonadota</taxon>
        <taxon>Alphaproteobacteria</taxon>
        <taxon>Rhodobacterales</taxon>
        <taxon>Roseobacteraceae</taxon>
        <taxon>Rubellimicrobium</taxon>
    </lineage>
</organism>
<evidence type="ECO:0000313" key="3">
    <source>
        <dbReference type="Proteomes" id="UP000305887"/>
    </source>
</evidence>
<evidence type="ECO:0000313" key="2">
    <source>
        <dbReference type="EMBL" id="TNC47397.1"/>
    </source>
</evidence>
<dbReference type="Pfam" id="PF11575">
    <property type="entry name" value="FhuF_C"/>
    <property type="match status" value="1"/>
</dbReference>
<feature type="domain" description="Ferric siderophore reductase C-terminal" evidence="1">
    <location>
        <begin position="208"/>
        <end position="228"/>
    </location>
</feature>
<protein>
    <submittedName>
        <fullName evidence="2">(2Fe-2S)-binding protein</fullName>
    </submittedName>
</protein>
<dbReference type="Proteomes" id="UP000305887">
    <property type="component" value="Unassembled WGS sequence"/>
</dbReference>
<accession>A0A5C4MP66</accession>
<evidence type="ECO:0000259" key="1">
    <source>
        <dbReference type="Pfam" id="PF11575"/>
    </source>
</evidence>
<comment type="caution">
    <text evidence="2">The sequence shown here is derived from an EMBL/GenBank/DDBJ whole genome shotgun (WGS) entry which is preliminary data.</text>
</comment>